<sequence>MTSSIPDSLNFSTTGDSRVRPSQHKSCSHLLPVDVESSDKDLDEYVTGTKHKYWCSSDVPLHRDCQPSPQVPVYFYGQYPTSAQHGCRPVSPPSQHIHSQVAQPTAGYAPTVGVQQSSHTQTQAVLGTYSPMASHQCSVVQGSVPVSYPQSKVVTGGEAGYCCVVPPPSHHSSCHPPSCTNLSAPAWSAQY</sequence>
<dbReference type="EMBL" id="BRZM01000684">
    <property type="protein sequence ID" value="GLD71638.1"/>
    <property type="molecule type" value="Genomic_DNA"/>
</dbReference>
<organism evidence="2 3">
    <name type="scientific">Lates japonicus</name>
    <name type="common">Japanese lates</name>
    <dbReference type="NCBI Taxonomy" id="270547"/>
    <lineage>
        <taxon>Eukaryota</taxon>
        <taxon>Metazoa</taxon>
        <taxon>Chordata</taxon>
        <taxon>Craniata</taxon>
        <taxon>Vertebrata</taxon>
        <taxon>Euteleostomi</taxon>
        <taxon>Actinopterygii</taxon>
        <taxon>Neopterygii</taxon>
        <taxon>Teleostei</taxon>
        <taxon>Neoteleostei</taxon>
        <taxon>Acanthomorphata</taxon>
        <taxon>Carangaria</taxon>
        <taxon>Carangaria incertae sedis</taxon>
        <taxon>Centropomidae</taxon>
        <taxon>Lates</taxon>
    </lineage>
</organism>
<keyword evidence="3" id="KW-1185">Reference proteome</keyword>
<comment type="caution">
    <text evidence="2">The sequence shown here is derived from an EMBL/GenBank/DDBJ whole genome shotgun (WGS) entry which is preliminary data.</text>
</comment>
<accession>A0AAD3NEN9</accession>
<evidence type="ECO:0000313" key="3">
    <source>
        <dbReference type="Proteomes" id="UP001279410"/>
    </source>
</evidence>
<evidence type="ECO:0000313" key="2">
    <source>
        <dbReference type="EMBL" id="GLD71638.1"/>
    </source>
</evidence>
<proteinExistence type="predicted"/>
<name>A0AAD3NEN9_LATJO</name>
<evidence type="ECO:0000256" key="1">
    <source>
        <dbReference type="SAM" id="MobiDB-lite"/>
    </source>
</evidence>
<feature type="region of interest" description="Disordered" evidence="1">
    <location>
        <begin position="1"/>
        <end position="27"/>
    </location>
</feature>
<dbReference type="Proteomes" id="UP001279410">
    <property type="component" value="Unassembled WGS sequence"/>
</dbReference>
<feature type="compositionally biased region" description="Polar residues" evidence="1">
    <location>
        <begin position="1"/>
        <end position="16"/>
    </location>
</feature>
<reference evidence="2" key="1">
    <citation type="submission" date="2022-08" db="EMBL/GenBank/DDBJ databases">
        <title>Genome sequencing of akame (Lates japonicus).</title>
        <authorList>
            <person name="Hashiguchi Y."/>
            <person name="Takahashi H."/>
        </authorList>
    </citation>
    <scope>NUCLEOTIDE SEQUENCE</scope>
    <source>
        <strain evidence="2">Kochi</strain>
    </source>
</reference>
<dbReference type="AlphaFoldDB" id="A0AAD3NEN9"/>
<protein>
    <submittedName>
        <fullName evidence="2">cAMP-regulated phosphoprotein 21 isoform X1</fullName>
    </submittedName>
</protein>
<gene>
    <name evidence="2" type="ORF">AKAME5_002296000</name>
</gene>